<dbReference type="Pfam" id="PF25954">
    <property type="entry name" value="Beta-barrel_RND_2"/>
    <property type="match status" value="1"/>
</dbReference>
<evidence type="ECO:0000256" key="2">
    <source>
        <dbReference type="SAM" id="Coils"/>
    </source>
</evidence>
<evidence type="ECO:0000256" key="3">
    <source>
        <dbReference type="SAM" id="SignalP"/>
    </source>
</evidence>
<comment type="caution">
    <text evidence="6">The sequence shown here is derived from an EMBL/GenBank/DDBJ whole genome shotgun (WGS) entry which is preliminary data.</text>
</comment>
<feature type="domain" description="CusB-like beta-barrel" evidence="5">
    <location>
        <begin position="259"/>
        <end position="328"/>
    </location>
</feature>
<proteinExistence type="inferred from homology"/>
<evidence type="ECO:0000259" key="4">
    <source>
        <dbReference type="Pfam" id="PF25917"/>
    </source>
</evidence>
<dbReference type="PANTHER" id="PTHR30469">
    <property type="entry name" value="MULTIDRUG RESISTANCE PROTEIN MDTA"/>
    <property type="match status" value="1"/>
</dbReference>
<keyword evidence="2" id="KW-0175">Coiled coil</keyword>
<evidence type="ECO:0000313" key="7">
    <source>
        <dbReference type="Proteomes" id="UP000252355"/>
    </source>
</evidence>
<keyword evidence="3" id="KW-0732">Signal</keyword>
<dbReference type="InterPro" id="IPR058792">
    <property type="entry name" value="Beta-barrel_RND_2"/>
</dbReference>
<sequence>MMYCSIDLAFRTPRVIRSCLSLAMVVGLLLAAAPVFAQGPDSGQLWYKAAFSTVPLTEEVVGTIQPTTVTTLSSKILGNVVEVLRREGETVAAGDLLVRIDAKEIGSDLQGAQASLAEAQAAIAEVRSQITTAQAAKQAAESELNLAEVSHARIKDLYDKKSVTRQEYDQAVNRLNQARSQVAQATSQIAALQARLAQISARNEQARAGISKVSTLKDLTEVRAPFAGRVVARRVEPGALAAPGVPLMVLEDLGRIRFEAIVPERLLGFLSEGATMAVRIDALGPQEVIGRVVEMVPAGDPLSLTFTVRIALDDDPRLRTGMYARGTVVKGQEQVLLVPISSIERRGQLEGVHVRNQDRAVFRLVKTGRRFGDQIEILSGLAPGEEIRVSPAPR</sequence>
<protein>
    <submittedName>
        <fullName evidence="6">Efflux transporter, RND family, MFP subunit, AcrA/E family</fullName>
    </submittedName>
</protein>
<evidence type="ECO:0000313" key="6">
    <source>
        <dbReference type="EMBL" id="RCK80180.1"/>
    </source>
</evidence>
<dbReference type="Pfam" id="PF25917">
    <property type="entry name" value="BSH_RND"/>
    <property type="match status" value="1"/>
</dbReference>
<dbReference type="Gene3D" id="2.40.50.100">
    <property type="match status" value="1"/>
</dbReference>
<dbReference type="AlphaFoldDB" id="A0A367ZQ66"/>
<feature type="chain" id="PRO_5016562242" evidence="3">
    <location>
        <begin position="38"/>
        <end position="394"/>
    </location>
</feature>
<dbReference type="EMBL" id="QOQW01000008">
    <property type="protein sequence ID" value="RCK80180.1"/>
    <property type="molecule type" value="Genomic_DNA"/>
</dbReference>
<dbReference type="InterPro" id="IPR058625">
    <property type="entry name" value="MdtA-like_BSH"/>
</dbReference>
<dbReference type="Gene3D" id="2.40.30.170">
    <property type="match status" value="1"/>
</dbReference>
<dbReference type="GO" id="GO:0015562">
    <property type="term" value="F:efflux transmembrane transporter activity"/>
    <property type="evidence" value="ECO:0007669"/>
    <property type="project" value="TreeGrafter"/>
</dbReference>
<feature type="signal peptide" evidence="3">
    <location>
        <begin position="1"/>
        <end position="37"/>
    </location>
</feature>
<dbReference type="PANTHER" id="PTHR30469:SF38">
    <property type="entry name" value="HLYD FAMILY SECRETION PROTEIN"/>
    <property type="match status" value="1"/>
</dbReference>
<organism evidence="6 7">
    <name type="scientific">Candidatus Ozemobacter sibiricus</name>
    <dbReference type="NCBI Taxonomy" id="2268124"/>
    <lineage>
        <taxon>Bacteria</taxon>
        <taxon>Candidatus Ozemobacteria</taxon>
        <taxon>Candidatus Ozemobacterales</taxon>
        <taxon>Candidatus Ozemobacteraceae</taxon>
        <taxon>Candidatus Ozemobacter</taxon>
    </lineage>
</organism>
<name>A0A367ZQ66_9BACT</name>
<feature type="domain" description="Multidrug resistance protein MdtA-like barrel-sandwich hybrid" evidence="4">
    <location>
        <begin position="71"/>
        <end position="244"/>
    </location>
</feature>
<feature type="coiled-coil region" evidence="2">
    <location>
        <begin position="109"/>
        <end position="209"/>
    </location>
</feature>
<accession>A0A367ZQ66</accession>
<gene>
    <name evidence="6" type="ORF">OZSIB_3684</name>
</gene>
<comment type="similarity">
    <text evidence="1">Belongs to the membrane fusion protein (MFP) (TC 8.A.1) family.</text>
</comment>
<dbReference type="Proteomes" id="UP000252355">
    <property type="component" value="Unassembled WGS sequence"/>
</dbReference>
<dbReference type="Gene3D" id="2.40.420.20">
    <property type="match status" value="1"/>
</dbReference>
<evidence type="ECO:0000259" key="5">
    <source>
        <dbReference type="Pfam" id="PF25954"/>
    </source>
</evidence>
<dbReference type="InterPro" id="IPR006143">
    <property type="entry name" value="RND_pump_MFP"/>
</dbReference>
<dbReference type="NCBIfam" id="TIGR01730">
    <property type="entry name" value="RND_mfp"/>
    <property type="match status" value="1"/>
</dbReference>
<dbReference type="GO" id="GO:1990281">
    <property type="term" value="C:efflux pump complex"/>
    <property type="evidence" value="ECO:0007669"/>
    <property type="project" value="TreeGrafter"/>
</dbReference>
<dbReference type="Gene3D" id="1.10.287.1490">
    <property type="match status" value="1"/>
</dbReference>
<evidence type="ECO:0000256" key="1">
    <source>
        <dbReference type="ARBA" id="ARBA00009477"/>
    </source>
</evidence>
<reference evidence="6 7" key="1">
    <citation type="submission" date="2018-05" db="EMBL/GenBank/DDBJ databases">
        <title>A metagenomic window into the 2 km-deep terrestrial subsurface aquifer revealed taxonomically and functionally diverse microbial community comprising novel uncultured bacterial lineages.</title>
        <authorList>
            <person name="Kadnikov V.V."/>
            <person name="Mardanov A.V."/>
            <person name="Beletsky A.V."/>
            <person name="Banks D."/>
            <person name="Pimenov N.V."/>
            <person name="Frank Y.A."/>
            <person name="Karnachuk O.V."/>
            <person name="Ravin N.V."/>
        </authorList>
    </citation>
    <scope>NUCLEOTIDE SEQUENCE [LARGE SCALE GENOMIC DNA]</scope>
    <source>
        <strain evidence="6">BY5</strain>
    </source>
</reference>
<dbReference type="SUPFAM" id="SSF111369">
    <property type="entry name" value="HlyD-like secretion proteins"/>
    <property type="match status" value="2"/>
</dbReference>